<dbReference type="AlphaFoldDB" id="A0AAV1WPC1"/>
<evidence type="ECO:0000313" key="4">
    <source>
        <dbReference type="Proteomes" id="UP001497480"/>
    </source>
</evidence>
<dbReference type="PANTHER" id="PTHR33470:SF22">
    <property type="entry name" value="POLLEN OLE E 1 ALLERGEN AND EXTENSIN FAMILY PROTEIN"/>
    <property type="match status" value="1"/>
</dbReference>
<proteinExistence type="predicted"/>
<feature type="region of interest" description="Disordered" evidence="2">
    <location>
        <begin position="21"/>
        <end position="55"/>
    </location>
</feature>
<keyword evidence="1" id="KW-0732">Signal</keyword>
<accession>A0AAV1WPC1</accession>
<feature type="compositionally biased region" description="Basic residues" evidence="2">
    <location>
        <begin position="27"/>
        <end position="41"/>
    </location>
</feature>
<dbReference type="GO" id="GO:0071944">
    <property type="term" value="C:cell periphery"/>
    <property type="evidence" value="ECO:0007669"/>
    <property type="project" value="TreeGrafter"/>
</dbReference>
<name>A0AAV1WPC1_LUPLU</name>
<evidence type="ECO:0000313" key="3">
    <source>
        <dbReference type="EMBL" id="CAL0311117.1"/>
    </source>
</evidence>
<evidence type="ECO:0000256" key="1">
    <source>
        <dbReference type="ARBA" id="ARBA00022729"/>
    </source>
</evidence>
<gene>
    <name evidence="3" type="ORF">LLUT_LOCUS12177</name>
</gene>
<evidence type="ECO:0000256" key="2">
    <source>
        <dbReference type="SAM" id="MobiDB-lite"/>
    </source>
</evidence>
<sequence>MCFSFGVFSLELNTTLPPSSFLSTHAHPPHHHHHHNHHSHIPAKPPTQYIHTTTHAPPKPPIHPFRTSDPVGSIPHAAFQGNVFKKSCKYAGQDILKDATPVTGAVVKLVCNLQSMIVTETAKTNGSGYFYLEVVKIRTTHVRNGNCRIFLVSAPNGLRPSNYNGGIQGAGMRQMGPTKNGRFMLYNVGPLAFEPNCP</sequence>
<dbReference type="Proteomes" id="UP001497480">
    <property type="component" value="Unassembled WGS sequence"/>
</dbReference>
<reference evidence="3 4" key="1">
    <citation type="submission" date="2024-03" db="EMBL/GenBank/DDBJ databases">
        <authorList>
            <person name="Martinez-Hernandez J."/>
        </authorList>
    </citation>
    <scope>NUCLEOTIDE SEQUENCE [LARGE SCALE GENOMIC DNA]</scope>
</reference>
<dbReference type="PANTHER" id="PTHR33470">
    <property type="entry name" value="OS01G0164075 PROTEIN"/>
    <property type="match status" value="1"/>
</dbReference>
<organism evidence="3 4">
    <name type="scientific">Lupinus luteus</name>
    <name type="common">European yellow lupine</name>
    <dbReference type="NCBI Taxonomy" id="3873"/>
    <lineage>
        <taxon>Eukaryota</taxon>
        <taxon>Viridiplantae</taxon>
        <taxon>Streptophyta</taxon>
        <taxon>Embryophyta</taxon>
        <taxon>Tracheophyta</taxon>
        <taxon>Spermatophyta</taxon>
        <taxon>Magnoliopsida</taxon>
        <taxon>eudicotyledons</taxon>
        <taxon>Gunneridae</taxon>
        <taxon>Pentapetalae</taxon>
        <taxon>rosids</taxon>
        <taxon>fabids</taxon>
        <taxon>Fabales</taxon>
        <taxon>Fabaceae</taxon>
        <taxon>Papilionoideae</taxon>
        <taxon>50 kb inversion clade</taxon>
        <taxon>genistoids sensu lato</taxon>
        <taxon>core genistoids</taxon>
        <taxon>Genisteae</taxon>
        <taxon>Lupinus</taxon>
    </lineage>
</organism>
<protein>
    <submittedName>
        <fullName evidence="3">Uncharacterized protein</fullName>
    </submittedName>
</protein>
<dbReference type="Pfam" id="PF01190">
    <property type="entry name" value="Pollen_Ole_e_1"/>
    <property type="match status" value="1"/>
</dbReference>
<dbReference type="EMBL" id="CAXHTB010000008">
    <property type="protein sequence ID" value="CAL0311117.1"/>
    <property type="molecule type" value="Genomic_DNA"/>
</dbReference>
<keyword evidence="4" id="KW-1185">Reference proteome</keyword>
<comment type="caution">
    <text evidence="3">The sequence shown here is derived from an EMBL/GenBank/DDBJ whole genome shotgun (WGS) entry which is preliminary data.</text>
</comment>